<gene>
    <name evidence="1" type="ORF">P5673_008616</name>
</gene>
<protein>
    <submittedName>
        <fullName evidence="1">Uncharacterized protein</fullName>
    </submittedName>
</protein>
<keyword evidence="2" id="KW-1185">Reference proteome</keyword>
<dbReference type="AlphaFoldDB" id="A0AAD9QSV5"/>
<comment type="caution">
    <text evidence="1">The sequence shown here is derived from an EMBL/GenBank/DDBJ whole genome shotgun (WGS) entry which is preliminary data.</text>
</comment>
<accession>A0AAD9QSV5</accession>
<dbReference type="EMBL" id="JARQWQ010000015">
    <property type="protein sequence ID" value="KAK2566863.1"/>
    <property type="molecule type" value="Genomic_DNA"/>
</dbReference>
<reference evidence="1" key="2">
    <citation type="journal article" date="2023" name="Science">
        <title>Genomic signatures of disease resistance in endangered staghorn corals.</title>
        <authorList>
            <person name="Vollmer S.V."/>
            <person name="Selwyn J.D."/>
            <person name="Despard B.A."/>
            <person name="Roesel C.L."/>
        </authorList>
    </citation>
    <scope>NUCLEOTIDE SEQUENCE</scope>
    <source>
        <strain evidence="1">K2</strain>
    </source>
</reference>
<evidence type="ECO:0000313" key="1">
    <source>
        <dbReference type="EMBL" id="KAK2566863.1"/>
    </source>
</evidence>
<proteinExistence type="predicted"/>
<sequence>MAANEISQVCYNHPDKKADFKCFDCKLDSIINVCAQCNIQVHSLDVFRAHRVEQLVIKVDIS</sequence>
<name>A0AAD9QSV5_ACRCE</name>
<evidence type="ECO:0000313" key="2">
    <source>
        <dbReference type="Proteomes" id="UP001249851"/>
    </source>
</evidence>
<reference evidence="1" key="1">
    <citation type="journal article" date="2023" name="G3 (Bethesda)">
        <title>Whole genome assembly and annotation of the endangered Caribbean coral Acropora cervicornis.</title>
        <authorList>
            <person name="Selwyn J.D."/>
            <person name="Vollmer S.V."/>
        </authorList>
    </citation>
    <scope>NUCLEOTIDE SEQUENCE</scope>
    <source>
        <strain evidence="1">K2</strain>
    </source>
</reference>
<dbReference type="SUPFAM" id="SSF57845">
    <property type="entry name" value="B-box zinc-binding domain"/>
    <property type="match status" value="1"/>
</dbReference>
<organism evidence="1 2">
    <name type="scientific">Acropora cervicornis</name>
    <name type="common">Staghorn coral</name>
    <dbReference type="NCBI Taxonomy" id="6130"/>
    <lineage>
        <taxon>Eukaryota</taxon>
        <taxon>Metazoa</taxon>
        <taxon>Cnidaria</taxon>
        <taxon>Anthozoa</taxon>
        <taxon>Hexacorallia</taxon>
        <taxon>Scleractinia</taxon>
        <taxon>Astrocoeniina</taxon>
        <taxon>Acroporidae</taxon>
        <taxon>Acropora</taxon>
    </lineage>
</organism>
<dbReference type="Proteomes" id="UP001249851">
    <property type="component" value="Unassembled WGS sequence"/>
</dbReference>